<accession>A0A9W8DMQ5</accession>
<dbReference type="Pfam" id="PF10791">
    <property type="entry name" value="F1F0-ATPsyn_F"/>
    <property type="match status" value="1"/>
</dbReference>
<keyword evidence="1" id="KW-0472">Membrane</keyword>
<organism evidence="2 3">
    <name type="scientific">Tieghemiomyces parasiticus</name>
    <dbReference type="NCBI Taxonomy" id="78921"/>
    <lineage>
        <taxon>Eukaryota</taxon>
        <taxon>Fungi</taxon>
        <taxon>Fungi incertae sedis</taxon>
        <taxon>Zoopagomycota</taxon>
        <taxon>Kickxellomycotina</taxon>
        <taxon>Dimargaritomycetes</taxon>
        <taxon>Dimargaritales</taxon>
        <taxon>Dimargaritaceae</taxon>
        <taxon>Tieghemiomyces</taxon>
    </lineage>
</organism>
<dbReference type="PANTHER" id="PTHR28161">
    <property type="entry name" value="ATP SYNTHASE SUBUNIT F, MITOCHONDRIAL"/>
    <property type="match status" value="1"/>
</dbReference>
<dbReference type="EMBL" id="JANBPT010001171">
    <property type="protein sequence ID" value="KAJ1909623.1"/>
    <property type="molecule type" value="Genomic_DNA"/>
</dbReference>
<name>A0A9W8DMQ5_9FUNG</name>
<keyword evidence="1" id="KW-1133">Transmembrane helix</keyword>
<gene>
    <name evidence="2" type="primary">ATP17_2</name>
    <name evidence="2" type="ORF">IWQ60_011068</name>
</gene>
<evidence type="ECO:0000256" key="1">
    <source>
        <dbReference type="SAM" id="Phobius"/>
    </source>
</evidence>
<evidence type="ECO:0000313" key="2">
    <source>
        <dbReference type="EMBL" id="KAJ1909623.1"/>
    </source>
</evidence>
<reference evidence="2" key="1">
    <citation type="submission" date="2022-07" db="EMBL/GenBank/DDBJ databases">
        <title>Phylogenomic reconstructions and comparative analyses of Kickxellomycotina fungi.</title>
        <authorList>
            <person name="Reynolds N.K."/>
            <person name="Stajich J.E."/>
            <person name="Barry K."/>
            <person name="Grigoriev I.V."/>
            <person name="Crous P."/>
            <person name="Smith M.E."/>
        </authorList>
    </citation>
    <scope>NUCLEOTIDE SEQUENCE</scope>
    <source>
        <strain evidence="2">RSA 861</strain>
    </source>
</reference>
<sequence length="110" mass="11933">MHPILRRAVLTRGYATARDYIPPSLAGARPAAVSAEASVSDAAHMERVVGVYQRMPKGPAVTEAPKGLVGRYRAKYVDGENSSIAPLFHIIAIIGLFGYTNEYLGHLRKL</sequence>
<dbReference type="PANTHER" id="PTHR28161:SF1">
    <property type="entry name" value="ATP SYNTHASE SUBUNIT F, MITOCHONDRIAL"/>
    <property type="match status" value="1"/>
</dbReference>
<comment type="caution">
    <text evidence="2">The sequence shown here is derived from an EMBL/GenBank/DDBJ whole genome shotgun (WGS) entry which is preliminary data.</text>
</comment>
<protein>
    <submittedName>
        <fullName evidence="2">ATP synthase f chain, mitochondrial</fullName>
    </submittedName>
</protein>
<proteinExistence type="predicted"/>
<feature type="transmembrane region" description="Helical" evidence="1">
    <location>
        <begin position="84"/>
        <end position="104"/>
    </location>
</feature>
<dbReference type="Proteomes" id="UP001150569">
    <property type="component" value="Unassembled WGS sequence"/>
</dbReference>
<evidence type="ECO:0000313" key="3">
    <source>
        <dbReference type="Proteomes" id="UP001150569"/>
    </source>
</evidence>
<keyword evidence="3" id="KW-1185">Reference proteome</keyword>
<dbReference type="InterPro" id="IPR019727">
    <property type="entry name" value="ATP_synth_F0_fsu_mt_fun"/>
</dbReference>
<dbReference type="AlphaFoldDB" id="A0A9W8DMQ5"/>
<dbReference type="OrthoDB" id="5561579at2759"/>
<dbReference type="GO" id="GO:0046933">
    <property type="term" value="F:proton-transporting ATP synthase activity, rotational mechanism"/>
    <property type="evidence" value="ECO:0007669"/>
    <property type="project" value="TreeGrafter"/>
</dbReference>
<keyword evidence="1" id="KW-0812">Transmembrane</keyword>